<evidence type="ECO:0000313" key="1">
    <source>
        <dbReference type="EMBL" id="PSB27798.1"/>
    </source>
</evidence>
<dbReference type="AlphaFoldDB" id="A0A2T1E4Y9"/>
<dbReference type="Gene3D" id="3.30.160.250">
    <property type="match status" value="1"/>
</dbReference>
<dbReference type="InterPro" id="IPR035069">
    <property type="entry name" value="TTHA1013/TTHA0281-like"/>
</dbReference>
<reference evidence="2" key="1">
    <citation type="submission" date="2018-02" db="EMBL/GenBank/DDBJ databases">
        <authorList>
            <person name="Moore K."/>
            <person name="Momper L."/>
        </authorList>
    </citation>
    <scope>NUCLEOTIDE SEQUENCE [LARGE SCALE GENOMIC DNA]</scope>
    <source>
        <strain evidence="2">ULC18</strain>
    </source>
</reference>
<evidence type="ECO:0008006" key="3">
    <source>
        <dbReference type="Google" id="ProtNLM"/>
    </source>
</evidence>
<dbReference type="EMBL" id="PVWK01000084">
    <property type="protein sequence ID" value="PSB27798.1"/>
    <property type="molecule type" value="Genomic_DNA"/>
</dbReference>
<protein>
    <recommendedName>
        <fullName evidence="3">HicB-like antitoxin of toxin-antitoxin system domain-containing protein</fullName>
    </recommendedName>
</protein>
<dbReference type="SUPFAM" id="SSF143100">
    <property type="entry name" value="TTHA1013/TTHA0281-like"/>
    <property type="match status" value="1"/>
</dbReference>
<gene>
    <name evidence="1" type="ORF">C7B82_15555</name>
</gene>
<reference evidence="1 2" key="2">
    <citation type="submission" date="2018-03" db="EMBL/GenBank/DDBJ databases">
        <title>The ancient ancestry and fast evolution of plastids.</title>
        <authorList>
            <person name="Moore K.R."/>
            <person name="Magnabosco C."/>
            <person name="Momper L."/>
            <person name="Gold D.A."/>
            <person name="Bosak T."/>
            <person name="Fournier G.P."/>
        </authorList>
    </citation>
    <scope>NUCLEOTIDE SEQUENCE [LARGE SCALE GENOMIC DNA]</scope>
    <source>
        <strain evidence="1 2">ULC18</strain>
    </source>
</reference>
<sequence>MNYRYSLIVPWSDEGQLYLVTLPEFSEIAMQPCTYGKTYEESIANAQEAIAGDLEYCQKEGIAPPQPTPVNVSTANSVNFLVAAN</sequence>
<name>A0A2T1E4Y9_9CYAN</name>
<dbReference type="OrthoDB" id="3436513at2"/>
<accession>A0A2T1E4Y9</accession>
<organism evidence="1 2">
    <name type="scientific">Stenomitos frigidus ULC18</name>
    <dbReference type="NCBI Taxonomy" id="2107698"/>
    <lineage>
        <taxon>Bacteria</taxon>
        <taxon>Bacillati</taxon>
        <taxon>Cyanobacteriota</taxon>
        <taxon>Cyanophyceae</taxon>
        <taxon>Leptolyngbyales</taxon>
        <taxon>Leptolyngbyaceae</taxon>
        <taxon>Stenomitos</taxon>
    </lineage>
</organism>
<proteinExistence type="predicted"/>
<comment type="caution">
    <text evidence="1">The sequence shown here is derived from an EMBL/GenBank/DDBJ whole genome shotgun (WGS) entry which is preliminary data.</text>
</comment>
<dbReference type="Proteomes" id="UP000239576">
    <property type="component" value="Unassembled WGS sequence"/>
</dbReference>
<evidence type="ECO:0000313" key="2">
    <source>
        <dbReference type="Proteomes" id="UP000239576"/>
    </source>
</evidence>
<keyword evidence="2" id="KW-1185">Reference proteome</keyword>